<keyword evidence="6" id="KW-0547">Nucleotide-binding</keyword>
<comment type="catalytic activity">
    <reaction evidence="1">
        <text>ATP + protein L-histidine = ADP + protein N-phospho-L-histidine.</text>
        <dbReference type="EC" id="2.7.13.3"/>
    </reaction>
</comment>
<feature type="transmembrane region" description="Helical" evidence="11">
    <location>
        <begin position="303"/>
        <end position="320"/>
    </location>
</feature>
<feature type="transmembrane region" description="Helical" evidence="11">
    <location>
        <begin position="5"/>
        <end position="27"/>
    </location>
</feature>
<keyword evidence="8" id="KW-0067">ATP-binding</keyword>
<keyword evidence="4 10" id="KW-0597">Phosphoprotein</keyword>
<dbReference type="EC" id="2.7.13.3" evidence="3"/>
<evidence type="ECO:0000256" key="2">
    <source>
        <dbReference type="ARBA" id="ARBA00004651"/>
    </source>
</evidence>
<dbReference type="AlphaFoldDB" id="A0A0M9DKJ5"/>
<dbReference type="Gene3D" id="3.40.50.2300">
    <property type="match status" value="1"/>
</dbReference>
<evidence type="ECO:0000259" key="13">
    <source>
        <dbReference type="PROSITE" id="PS50110"/>
    </source>
</evidence>
<dbReference type="Pfam" id="PF06580">
    <property type="entry name" value="His_kinase"/>
    <property type="match status" value="1"/>
</dbReference>
<feature type="transmembrane region" description="Helical" evidence="11">
    <location>
        <begin position="370"/>
        <end position="391"/>
    </location>
</feature>
<feature type="transmembrane region" description="Helical" evidence="11">
    <location>
        <begin position="397"/>
        <end position="416"/>
    </location>
</feature>
<dbReference type="GO" id="GO:0005524">
    <property type="term" value="F:ATP binding"/>
    <property type="evidence" value="ECO:0007669"/>
    <property type="project" value="UniProtKB-KW"/>
</dbReference>
<dbReference type="SUPFAM" id="SSF55874">
    <property type="entry name" value="ATPase domain of HSP90 chaperone/DNA topoisomerase II/histidine kinase"/>
    <property type="match status" value="2"/>
</dbReference>
<dbReference type="Pfam" id="PF02518">
    <property type="entry name" value="HATPase_c"/>
    <property type="match status" value="2"/>
</dbReference>
<keyword evidence="5" id="KW-0808">Transferase</keyword>
<dbReference type="GO" id="GO:0005886">
    <property type="term" value="C:plasma membrane"/>
    <property type="evidence" value="ECO:0007669"/>
    <property type="project" value="UniProtKB-SubCell"/>
</dbReference>
<keyword evidence="15" id="KW-1185">Reference proteome</keyword>
<dbReference type="SMART" id="SM00387">
    <property type="entry name" value="HATPase_c"/>
    <property type="match status" value="2"/>
</dbReference>
<sequence>MKKNILIIACIIMLFSIVFFLGNWHYFSDKNPRIVEDGAVTIEAEQLQKNKIVKLDGEWSFYPNVLIPPQASLDSYEDERIAIPVPTKWHKYVQPNEEEQGLTIGTYHLKVKVPVEGQYGLYIRTIRQSNRVFMNDIEVGGKGNPSETLSGYQAENDDKYTVFTQSRNNILDIVIHVTGFHHPQAGIIYPIEFGTMQAIQHHYRIKVLTDVLVSVGYVIFGIIYIMSYIQNRRRKEELFFGLFAILLGLYMSFINQKVFFMIVPITHALGQLRLQLGSVPLVIMCLTLFIYYMYPQLTKKRTLYALLVLMGITFFMYAIYNPFTHNTRATSEEEVTFRKLVYIALNAPVVAYNVWVLIRVLLKRLEGARYILIVLIAICCYSVLLAINFITDIPFDYSEILLFLLMLFGFVLLLNYRANVAFIKIQALSEELLTHNQMKDEFLLKTSHELRTPLNGIVNLSKSLMEGAQGPLKRAQQEQVILIHNITQRLGHLVEDLLFSSTHMTGEIRVSPRAVPITVINEVMTEIQNIMPKNSHVRLITEVDKALPNMLTDELRFKQVLYNLLHNAIQHTKIGEIIVTAHAQQSQMVIRVSDTGAGIPTQDIEHIFTAFYQVKKQGQKEGLGLGLSIAKNIVEKLDGAIYVTSSLGEGTTFTFTMPLATETLVNNEQIFTTMGTQAATEVLKLNLPLFYKGNDKKILVVDDDHVNIKVLADNLALKGYTVIAVDNGFDAVAYLKTNEVDCLLIDLMMNGMSGYELCKQVRKQYDMLELPIIVLTAIMKHSDLVLTLQVGANDYLQKPVSMDELLIRIESLLAVRQSSIDAIEVEMNYLYAQVTPHFVYNTLNTIIGLSYTNMNDTREALYCLATYFRAKLNVHYRNSMVPIEEEIELVKAYLYIEKMRFVDRLTINYDIDESIQLMIPALSIQPLVENAVVHGISKKLEGGTIEISVQRDGQFIRIKIYDNGVGIPDEKLQQLLNGEGSRIGFMNPLKKFKLMKNASLRLYSEVGKGTTILILLPEGDGA</sequence>
<evidence type="ECO:0000259" key="12">
    <source>
        <dbReference type="PROSITE" id="PS50109"/>
    </source>
</evidence>
<feature type="transmembrane region" description="Helical" evidence="11">
    <location>
        <begin position="274"/>
        <end position="294"/>
    </location>
</feature>
<dbReference type="PRINTS" id="PR00344">
    <property type="entry name" value="BCTRLSENSOR"/>
</dbReference>
<keyword evidence="7 14" id="KW-0418">Kinase</keyword>
<feature type="domain" description="Histidine kinase" evidence="12">
    <location>
        <begin position="445"/>
        <end position="661"/>
    </location>
</feature>
<feature type="modified residue" description="4-aspartylphosphate" evidence="10">
    <location>
        <position position="746"/>
    </location>
</feature>
<dbReference type="CDD" id="cd17546">
    <property type="entry name" value="REC_hyHK_CKI1_RcsC-like"/>
    <property type="match status" value="1"/>
</dbReference>
<feature type="transmembrane region" description="Helical" evidence="11">
    <location>
        <begin position="340"/>
        <end position="358"/>
    </location>
</feature>
<feature type="transmembrane region" description="Helical" evidence="11">
    <location>
        <begin position="207"/>
        <end position="226"/>
    </location>
</feature>
<dbReference type="InterPro" id="IPR003661">
    <property type="entry name" value="HisK_dim/P_dom"/>
</dbReference>
<dbReference type="InterPro" id="IPR004358">
    <property type="entry name" value="Sig_transdc_His_kin-like_C"/>
</dbReference>
<dbReference type="SUPFAM" id="SSF47384">
    <property type="entry name" value="Homodimeric domain of signal transducing histidine kinase"/>
    <property type="match status" value="1"/>
</dbReference>
<dbReference type="InterPro" id="IPR010559">
    <property type="entry name" value="Sig_transdc_His_kin_internal"/>
</dbReference>
<dbReference type="EMBL" id="LGCI01000006">
    <property type="protein sequence ID" value="KOY82052.1"/>
    <property type="molecule type" value="Genomic_DNA"/>
</dbReference>
<dbReference type="Gene3D" id="1.10.287.130">
    <property type="match status" value="1"/>
</dbReference>
<dbReference type="SMART" id="SM00448">
    <property type="entry name" value="REC"/>
    <property type="match status" value="1"/>
</dbReference>
<evidence type="ECO:0000256" key="7">
    <source>
        <dbReference type="ARBA" id="ARBA00022777"/>
    </source>
</evidence>
<dbReference type="RefSeq" id="WP_053994956.1">
    <property type="nucleotide sequence ID" value="NZ_CP065643.1"/>
</dbReference>
<dbReference type="Gene3D" id="3.30.565.10">
    <property type="entry name" value="Histidine kinase-like ATPase, C-terminal domain"/>
    <property type="match status" value="2"/>
</dbReference>
<dbReference type="CDD" id="cd00075">
    <property type="entry name" value="HATPase"/>
    <property type="match status" value="1"/>
</dbReference>
<dbReference type="Pfam" id="PF00512">
    <property type="entry name" value="HisKA"/>
    <property type="match status" value="1"/>
</dbReference>
<protein>
    <recommendedName>
        <fullName evidence="3">histidine kinase</fullName>
        <ecNumber evidence="3">2.7.13.3</ecNumber>
    </recommendedName>
</protein>
<keyword evidence="9" id="KW-0902">Two-component regulatory system</keyword>
<dbReference type="PROSITE" id="PS50109">
    <property type="entry name" value="HIS_KIN"/>
    <property type="match status" value="2"/>
</dbReference>
<dbReference type="InterPro" id="IPR011006">
    <property type="entry name" value="CheY-like_superfamily"/>
</dbReference>
<dbReference type="InterPro" id="IPR003594">
    <property type="entry name" value="HATPase_dom"/>
</dbReference>
<dbReference type="InterPro" id="IPR005467">
    <property type="entry name" value="His_kinase_dom"/>
</dbReference>
<dbReference type="GO" id="GO:0000155">
    <property type="term" value="F:phosphorelay sensor kinase activity"/>
    <property type="evidence" value="ECO:0007669"/>
    <property type="project" value="InterPro"/>
</dbReference>
<dbReference type="InterPro" id="IPR036890">
    <property type="entry name" value="HATPase_C_sf"/>
</dbReference>
<dbReference type="CDD" id="cd00082">
    <property type="entry name" value="HisKA"/>
    <property type="match status" value="1"/>
</dbReference>
<dbReference type="PATRIC" id="fig|33935.3.peg.3980"/>
<evidence type="ECO:0000256" key="10">
    <source>
        <dbReference type="PROSITE-ProRule" id="PRU00169"/>
    </source>
</evidence>
<proteinExistence type="predicted"/>
<dbReference type="Proteomes" id="UP000037977">
    <property type="component" value="Unassembled WGS sequence"/>
</dbReference>
<organism evidence="14 15">
    <name type="scientific">Lysinibacillus macroides</name>
    <dbReference type="NCBI Taxonomy" id="33935"/>
    <lineage>
        <taxon>Bacteria</taxon>
        <taxon>Bacillati</taxon>
        <taxon>Bacillota</taxon>
        <taxon>Bacilli</taxon>
        <taxon>Bacillales</taxon>
        <taxon>Bacillaceae</taxon>
        <taxon>Lysinibacillus</taxon>
    </lineage>
</organism>
<keyword evidence="11" id="KW-0812">Transmembrane</keyword>
<dbReference type="FunFam" id="3.30.565.10:FF:000006">
    <property type="entry name" value="Sensor histidine kinase WalK"/>
    <property type="match status" value="1"/>
</dbReference>
<dbReference type="SMART" id="SM00388">
    <property type="entry name" value="HisKA"/>
    <property type="match status" value="1"/>
</dbReference>
<feature type="domain" description="Response regulatory" evidence="13">
    <location>
        <begin position="697"/>
        <end position="813"/>
    </location>
</feature>
<name>A0A0M9DKJ5_9BACI</name>
<evidence type="ECO:0000313" key="14">
    <source>
        <dbReference type="EMBL" id="KOY82052.1"/>
    </source>
</evidence>
<dbReference type="PANTHER" id="PTHR43547">
    <property type="entry name" value="TWO-COMPONENT HISTIDINE KINASE"/>
    <property type="match status" value="1"/>
</dbReference>
<dbReference type="PROSITE" id="PS50110">
    <property type="entry name" value="RESPONSE_REGULATORY"/>
    <property type="match status" value="1"/>
</dbReference>
<keyword evidence="11" id="KW-0472">Membrane</keyword>
<feature type="transmembrane region" description="Helical" evidence="11">
    <location>
        <begin position="238"/>
        <end position="254"/>
    </location>
</feature>
<comment type="subcellular location">
    <subcellularLocation>
        <location evidence="2">Cell membrane</location>
        <topology evidence="2">Multi-pass membrane protein</topology>
    </subcellularLocation>
</comment>
<dbReference type="OrthoDB" id="9809348at2"/>
<dbReference type="Pfam" id="PF00072">
    <property type="entry name" value="Response_reg"/>
    <property type="match status" value="1"/>
</dbReference>
<gene>
    <name evidence="14" type="ORF">ADM90_10390</name>
</gene>
<evidence type="ECO:0000256" key="11">
    <source>
        <dbReference type="SAM" id="Phobius"/>
    </source>
</evidence>
<dbReference type="STRING" id="33935.ADM90_10390"/>
<reference evidence="14 15" key="1">
    <citation type="submission" date="2015-07" db="EMBL/GenBank/DDBJ databases">
        <title>Genome sequencing project for genomic taxonomy and phylogenomics of Bacillus-like bacteria.</title>
        <authorList>
            <person name="Liu B."/>
            <person name="Wang J."/>
            <person name="Zhu Y."/>
            <person name="Liu G."/>
            <person name="Chen Q."/>
            <person name="Chen Z."/>
            <person name="Che J."/>
            <person name="Ge C."/>
            <person name="Shi H."/>
            <person name="Pan Z."/>
            <person name="Liu X."/>
        </authorList>
    </citation>
    <scope>NUCLEOTIDE SEQUENCE [LARGE SCALE GENOMIC DNA]</scope>
    <source>
        <strain evidence="14 15">DSM 54</strain>
    </source>
</reference>
<dbReference type="InterPro" id="IPR036097">
    <property type="entry name" value="HisK_dim/P_sf"/>
</dbReference>
<accession>A0A0M9DKJ5</accession>
<evidence type="ECO:0000256" key="9">
    <source>
        <dbReference type="ARBA" id="ARBA00023012"/>
    </source>
</evidence>
<keyword evidence="11" id="KW-1133">Transmembrane helix</keyword>
<dbReference type="SUPFAM" id="SSF52172">
    <property type="entry name" value="CheY-like"/>
    <property type="match status" value="1"/>
</dbReference>
<dbReference type="InterPro" id="IPR001789">
    <property type="entry name" value="Sig_transdc_resp-reg_receiver"/>
</dbReference>
<evidence type="ECO:0000256" key="6">
    <source>
        <dbReference type="ARBA" id="ARBA00022741"/>
    </source>
</evidence>
<feature type="domain" description="Histidine kinase" evidence="12">
    <location>
        <begin position="924"/>
        <end position="1020"/>
    </location>
</feature>
<evidence type="ECO:0000256" key="3">
    <source>
        <dbReference type="ARBA" id="ARBA00012438"/>
    </source>
</evidence>
<evidence type="ECO:0000256" key="4">
    <source>
        <dbReference type="ARBA" id="ARBA00022553"/>
    </source>
</evidence>
<evidence type="ECO:0000256" key="1">
    <source>
        <dbReference type="ARBA" id="ARBA00000085"/>
    </source>
</evidence>
<dbReference type="PANTHER" id="PTHR43547:SF2">
    <property type="entry name" value="HYBRID SIGNAL TRANSDUCTION HISTIDINE KINASE C"/>
    <property type="match status" value="1"/>
</dbReference>
<comment type="caution">
    <text evidence="14">The sequence shown here is derived from an EMBL/GenBank/DDBJ whole genome shotgun (WGS) entry which is preliminary data.</text>
</comment>
<evidence type="ECO:0000256" key="8">
    <source>
        <dbReference type="ARBA" id="ARBA00022840"/>
    </source>
</evidence>
<evidence type="ECO:0000313" key="15">
    <source>
        <dbReference type="Proteomes" id="UP000037977"/>
    </source>
</evidence>
<evidence type="ECO:0000256" key="5">
    <source>
        <dbReference type="ARBA" id="ARBA00022679"/>
    </source>
</evidence>